<gene>
    <name evidence="2" type="ORF">EJ04DRAFT_560795</name>
</gene>
<sequence>MTSTNPVLRQQVKRVYKELLYMGREYPQGYDFFKTRLHKAFISQQHLSDEEEIKKRLQRADFVRKEIEALYYLKKYRSMRHRYDAF</sequence>
<reference evidence="2" key="1">
    <citation type="journal article" date="2020" name="Stud. Mycol.">
        <title>101 Dothideomycetes genomes: a test case for predicting lifestyles and emergence of pathogens.</title>
        <authorList>
            <person name="Haridas S."/>
            <person name="Albert R."/>
            <person name="Binder M."/>
            <person name="Bloem J."/>
            <person name="Labutti K."/>
            <person name="Salamov A."/>
            <person name="Andreopoulos B."/>
            <person name="Baker S."/>
            <person name="Barry K."/>
            <person name="Bills G."/>
            <person name="Bluhm B."/>
            <person name="Cannon C."/>
            <person name="Castanera R."/>
            <person name="Culley D."/>
            <person name="Daum C."/>
            <person name="Ezra D."/>
            <person name="Gonzalez J."/>
            <person name="Henrissat B."/>
            <person name="Kuo A."/>
            <person name="Liang C."/>
            <person name="Lipzen A."/>
            <person name="Lutzoni F."/>
            <person name="Magnuson J."/>
            <person name="Mondo S."/>
            <person name="Nolan M."/>
            <person name="Ohm R."/>
            <person name="Pangilinan J."/>
            <person name="Park H.-J."/>
            <person name="Ramirez L."/>
            <person name="Alfaro M."/>
            <person name="Sun H."/>
            <person name="Tritt A."/>
            <person name="Yoshinaga Y."/>
            <person name="Zwiers L.-H."/>
            <person name="Turgeon B."/>
            <person name="Goodwin S."/>
            <person name="Spatafora J."/>
            <person name="Crous P."/>
            <person name="Grigoriev I."/>
        </authorList>
    </citation>
    <scope>NUCLEOTIDE SEQUENCE</scope>
    <source>
        <strain evidence="2">CBS 125425</strain>
    </source>
</reference>
<dbReference type="GO" id="GO:0022904">
    <property type="term" value="P:respiratory electron transport chain"/>
    <property type="evidence" value="ECO:0007669"/>
    <property type="project" value="TreeGrafter"/>
</dbReference>
<comment type="caution">
    <text evidence="2">The sequence shown here is derived from an EMBL/GenBank/DDBJ whole genome shotgun (WGS) entry which is preliminary data.</text>
</comment>
<dbReference type="InterPro" id="IPR052000">
    <property type="entry name" value="ETFRF1"/>
</dbReference>
<dbReference type="PANTHER" id="PTHR21024:SF0">
    <property type="entry name" value="ELECTRON TRANSFER FLAVOPROTEIN REGULATORY FACTOR 1"/>
    <property type="match status" value="1"/>
</dbReference>
<comment type="similarity">
    <text evidence="1">Belongs to the complex I LYR family.</text>
</comment>
<accession>A0A9P4R7E6</accession>
<organism evidence="2 3">
    <name type="scientific">Polyplosphaeria fusca</name>
    <dbReference type="NCBI Taxonomy" id="682080"/>
    <lineage>
        <taxon>Eukaryota</taxon>
        <taxon>Fungi</taxon>
        <taxon>Dikarya</taxon>
        <taxon>Ascomycota</taxon>
        <taxon>Pezizomycotina</taxon>
        <taxon>Dothideomycetes</taxon>
        <taxon>Pleosporomycetidae</taxon>
        <taxon>Pleosporales</taxon>
        <taxon>Tetraplosphaeriaceae</taxon>
        <taxon>Polyplosphaeria</taxon>
    </lineage>
</organism>
<dbReference type="PANTHER" id="PTHR21024">
    <property type="entry name" value="GROWTH HORMONE-INDUCIBLE SOLUBLE PROTEIN-RELATED"/>
    <property type="match status" value="1"/>
</dbReference>
<dbReference type="OrthoDB" id="10258445at2759"/>
<keyword evidence="3" id="KW-1185">Reference proteome</keyword>
<evidence type="ECO:0000313" key="2">
    <source>
        <dbReference type="EMBL" id="KAF2738203.1"/>
    </source>
</evidence>
<name>A0A9P4R7E6_9PLEO</name>
<evidence type="ECO:0000256" key="1">
    <source>
        <dbReference type="ARBA" id="ARBA00009508"/>
    </source>
</evidence>
<protein>
    <submittedName>
        <fullName evidence="2">LYR motif-containing protein 5A</fullName>
    </submittedName>
</protein>
<dbReference type="AlphaFoldDB" id="A0A9P4R7E6"/>
<dbReference type="Proteomes" id="UP000799444">
    <property type="component" value="Unassembled WGS sequence"/>
</dbReference>
<dbReference type="EMBL" id="ML996110">
    <property type="protein sequence ID" value="KAF2738203.1"/>
    <property type="molecule type" value="Genomic_DNA"/>
</dbReference>
<evidence type="ECO:0000313" key="3">
    <source>
        <dbReference type="Proteomes" id="UP000799444"/>
    </source>
</evidence>
<dbReference type="GO" id="GO:0090324">
    <property type="term" value="P:negative regulation of oxidative phosphorylation"/>
    <property type="evidence" value="ECO:0007669"/>
    <property type="project" value="InterPro"/>
</dbReference>
<dbReference type="Pfam" id="PF13233">
    <property type="entry name" value="Complex1_LYR_2"/>
    <property type="match status" value="1"/>
</dbReference>
<dbReference type="GO" id="GO:0005739">
    <property type="term" value="C:mitochondrion"/>
    <property type="evidence" value="ECO:0007669"/>
    <property type="project" value="TreeGrafter"/>
</dbReference>
<dbReference type="InterPro" id="IPR045296">
    <property type="entry name" value="Complex1_LYR_ETFRF1_LYRM5"/>
</dbReference>
<proteinExistence type="inferred from homology"/>
<dbReference type="CDD" id="cd20265">
    <property type="entry name" value="Complex1_LYR_ETFRF1_LYRM5"/>
    <property type="match status" value="1"/>
</dbReference>